<dbReference type="PANTHER" id="PTHR48051:SF39">
    <property type="entry name" value="P53-INDUCED DEATH DOMAIN PROTEIN 1"/>
    <property type="match status" value="1"/>
</dbReference>
<organism evidence="7 9">
    <name type="scientific">Lingula anatina</name>
    <name type="common">Brachiopod</name>
    <name type="synonym">Lingula unguis</name>
    <dbReference type="NCBI Taxonomy" id="7574"/>
    <lineage>
        <taxon>Eukaryota</taxon>
        <taxon>Metazoa</taxon>
        <taxon>Spiralia</taxon>
        <taxon>Lophotrochozoa</taxon>
        <taxon>Brachiopoda</taxon>
        <taxon>Linguliformea</taxon>
        <taxon>Lingulata</taxon>
        <taxon>Lingulida</taxon>
        <taxon>Linguloidea</taxon>
        <taxon>Lingulidae</taxon>
        <taxon>Lingula</taxon>
    </lineage>
</organism>
<dbReference type="KEGG" id="lak:106161547"/>
<feature type="domain" description="CARD" evidence="5">
    <location>
        <begin position="868"/>
        <end position="918"/>
    </location>
</feature>
<dbReference type="OrthoDB" id="40118at2759"/>
<dbReference type="InterPro" id="IPR001611">
    <property type="entry name" value="Leu-rich_rpt"/>
</dbReference>
<dbReference type="Gene3D" id="1.10.533.10">
    <property type="entry name" value="Death Domain, Fas"/>
    <property type="match status" value="1"/>
</dbReference>
<dbReference type="Proteomes" id="UP000085678">
    <property type="component" value="Unplaced"/>
</dbReference>
<dbReference type="RefSeq" id="XP_013393997.1">
    <property type="nucleotide sequence ID" value="XM_013538543.1"/>
</dbReference>
<dbReference type="Gene3D" id="3.40.50.300">
    <property type="entry name" value="P-loop containing nucleotide triphosphate hydrolases"/>
    <property type="match status" value="1"/>
</dbReference>
<dbReference type="GO" id="GO:0042981">
    <property type="term" value="P:regulation of apoptotic process"/>
    <property type="evidence" value="ECO:0007669"/>
    <property type="project" value="InterPro"/>
</dbReference>
<dbReference type="GO" id="GO:0009966">
    <property type="term" value="P:regulation of signal transduction"/>
    <property type="evidence" value="ECO:0007669"/>
    <property type="project" value="UniProtKB-ARBA"/>
</dbReference>
<feature type="compositionally biased region" description="Polar residues" evidence="4">
    <location>
        <begin position="936"/>
        <end position="946"/>
    </location>
</feature>
<evidence type="ECO:0000313" key="7">
    <source>
        <dbReference type="Proteomes" id="UP000085678"/>
    </source>
</evidence>
<dbReference type="Pfam" id="PF25497">
    <property type="entry name" value="COR-B"/>
    <property type="match status" value="1"/>
</dbReference>
<dbReference type="Gene3D" id="3.30.70.1390">
    <property type="entry name" value="ROC domain from the Parkinson's disease-associated leucine-rich repeat kinase 2"/>
    <property type="match status" value="1"/>
</dbReference>
<dbReference type="SMART" id="SM00369">
    <property type="entry name" value="LRR_TYP"/>
    <property type="match status" value="7"/>
</dbReference>
<accession>A0A1S3I6W2</accession>
<reference evidence="8 9" key="1">
    <citation type="submission" date="2025-04" db="UniProtKB">
        <authorList>
            <consortium name="RefSeq"/>
        </authorList>
    </citation>
    <scope>IDENTIFICATION</scope>
    <source>
        <tissue evidence="8 9">Gonads</tissue>
    </source>
</reference>
<dbReference type="Pfam" id="PF08477">
    <property type="entry name" value="Roc"/>
    <property type="match status" value="1"/>
</dbReference>
<evidence type="ECO:0000256" key="1">
    <source>
        <dbReference type="ARBA" id="ARBA00022614"/>
    </source>
</evidence>
<proteinExistence type="predicted"/>
<dbReference type="InterPro" id="IPR011029">
    <property type="entry name" value="DEATH-like_dom_sf"/>
</dbReference>
<keyword evidence="3" id="KW-0547">Nucleotide-binding</keyword>
<dbReference type="PANTHER" id="PTHR48051">
    <property type="match status" value="1"/>
</dbReference>
<feature type="domain" description="Roc" evidence="6">
    <location>
        <begin position="277"/>
        <end position="505"/>
    </location>
</feature>
<dbReference type="GO" id="GO:0000166">
    <property type="term" value="F:nucleotide binding"/>
    <property type="evidence" value="ECO:0007669"/>
    <property type="project" value="UniProtKB-KW"/>
</dbReference>
<dbReference type="CDD" id="cd01671">
    <property type="entry name" value="CARD"/>
    <property type="match status" value="1"/>
</dbReference>
<dbReference type="InterPro" id="IPR020859">
    <property type="entry name" value="ROC"/>
</dbReference>
<dbReference type="SUPFAM" id="SSF52540">
    <property type="entry name" value="P-loop containing nucleoside triphosphate hydrolases"/>
    <property type="match status" value="1"/>
</dbReference>
<dbReference type="PROSITE" id="PS51450">
    <property type="entry name" value="LRR"/>
    <property type="match status" value="2"/>
</dbReference>
<dbReference type="Pfam" id="PF13855">
    <property type="entry name" value="LRR_8"/>
    <property type="match status" value="2"/>
</dbReference>
<dbReference type="InterPro" id="IPR001315">
    <property type="entry name" value="CARD"/>
</dbReference>
<dbReference type="RefSeq" id="XP_013393996.1">
    <property type="nucleotide sequence ID" value="XM_013538542.1"/>
</dbReference>
<dbReference type="InterPro" id="IPR003591">
    <property type="entry name" value="Leu-rich_rpt_typical-subtyp"/>
</dbReference>
<dbReference type="Gene3D" id="3.80.10.10">
    <property type="entry name" value="Ribonuclease Inhibitor"/>
    <property type="match status" value="1"/>
</dbReference>
<dbReference type="SUPFAM" id="SSF52058">
    <property type="entry name" value="L domain-like"/>
    <property type="match status" value="1"/>
</dbReference>
<gene>
    <name evidence="8 9" type="primary">LOC106161547</name>
</gene>
<keyword evidence="2" id="KW-0677">Repeat</keyword>
<sequence>MDQKQVKAGKESLLILEKLQDTCPSRTPFSVLEWTLIDYDNADIEVIPESIKWCFNVRKIYGQRNKLSSLPQSISDLQFLKELWLGNNRFEDFPSSVCDVTLLELLDLSGNQLLKIPRDINRLRNLRSLYLSNNKFTDFPTAVCGIRKLEELQLDNNQLSQIPDSVQQMDNLHILELGNNDFNAIPDHICSIPNLEKLFMENNVITHIPASIGNLQKLNKLKLDQNKITHLPHELVSAKNLLDIHLHDNPLVEPPESVCSKGLEAIGRYFHELKDSKAVQSSRIQLNLLGETGSGKTSVSLSLQRDKPTLTAQADRTRVIAQGSCETRPDIAFNINDFGGHDVYKVSHPIFISKNGIVLIAFNLVTYNLSNPDHYRLYIGDWIDKVQAQTPGMRIALLGTHFDEVSTEAAKTIRQAVLEQMKQHMEEKKRWLKTQVSNIDEKIEDLQQSPEQEEIIQAYRVKQGRLSKAANHVVDVCDHVFMVSSKTMEGYPQLKEYLSNQAQRWAVSLPGTWVQAANAIRIQKYENSNNTLDWVALQEVISQHAPRSWQKRSPAEKRVVICDILSFLASRGDIIWFDTSPTLARVIFHKQEILAGLLKAVLNHDLEHLMVKLLRPLKMSRPRLEDIREDFAIRGIVSKDVMKCLWGQFHLSSVETEVLVELLQQLELCYQVEKGTAVTPDTTFHFPWLLTEDRQQELEEKWPRCLPQDLIQVTLEVYFPYKCPDGMFEKFSVRQHNYLGFYKSHRMDWKDGLYAQVRGCRIQISRSQRESDWVITVAIRGRNIEDLWPPLHRAHSDLMSVIQEDWPGVSYDKFLVCPHCVKEGFNRPHLFPGELLDRPPPISGEDADVPCRNCDDLIDAGLVYPATKAEICHKVLLQNRDILIENITEACLRDILNVLQQEEIITIREVETVKAEPSSPVSDAPPPSIRKASASGKMSGQKSLSSGYPKFNGPAVSPSKTTMENARKMRPALAVEKTSRVVALGGTAVLLDILGTRDEKALCCLCDCLERNGQGGLVAQIQSSTVYFPRDCSTDRFASKPC</sequence>
<dbReference type="STRING" id="7574.A0A1S3I6W2"/>
<dbReference type="GO" id="GO:0005737">
    <property type="term" value="C:cytoplasm"/>
    <property type="evidence" value="ECO:0007669"/>
    <property type="project" value="TreeGrafter"/>
</dbReference>
<dbReference type="InterPro" id="IPR027417">
    <property type="entry name" value="P-loop_NTPase"/>
</dbReference>
<keyword evidence="1" id="KW-0433">Leucine-rich repeat</keyword>
<evidence type="ECO:0000313" key="9">
    <source>
        <dbReference type="RefSeq" id="XP_013393997.1"/>
    </source>
</evidence>
<evidence type="ECO:0000256" key="4">
    <source>
        <dbReference type="SAM" id="MobiDB-lite"/>
    </source>
</evidence>
<dbReference type="InterPro" id="IPR032675">
    <property type="entry name" value="LRR_dom_sf"/>
</dbReference>
<feature type="region of interest" description="Disordered" evidence="4">
    <location>
        <begin position="915"/>
        <end position="963"/>
    </location>
</feature>
<evidence type="ECO:0000256" key="3">
    <source>
        <dbReference type="ARBA" id="ARBA00022741"/>
    </source>
</evidence>
<dbReference type="InterPro" id="IPR050216">
    <property type="entry name" value="LRR_domain-containing"/>
</dbReference>
<dbReference type="InterPro" id="IPR057263">
    <property type="entry name" value="COR-B"/>
</dbReference>
<evidence type="ECO:0000256" key="2">
    <source>
        <dbReference type="ARBA" id="ARBA00022737"/>
    </source>
</evidence>
<evidence type="ECO:0000259" key="6">
    <source>
        <dbReference type="PROSITE" id="PS51424"/>
    </source>
</evidence>
<dbReference type="SUPFAM" id="SSF47986">
    <property type="entry name" value="DEATH domain"/>
    <property type="match status" value="1"/>
</dbReference>
<protein>
    <submittedName>
        <fullName evidence="8 9">Malignant fibrous histiocytoma-amplified sequence 1 homolog</fullName>
    </submittedName>
</protein>
<name>A0A1S3I6W2_LINAN</name>
<keyword evidence="7" id="KW-1185">Reference proteome</keyword>
<dbReference type="PROSITE" id="PS51424">
    <property type="entry name" value="ROC"/>
    <property type="match status" value="1"/>
</dbReference>
<evidence type="ECO:0000259" key="5">
    <source>
        <dbReference type="PROSITE" id="PS50209"/>
    </source>
</evidence>
<evidence type="ECO:0000313" key="8">
    <source>
        <dbReference type="RefSeq" id="XP_013393996.1"/>
    </source>
</evidence>
<dbReference type="PROSITE" id="PS50209">
    <property type="entry name" value="CARD"/>
    <property type="match status" value="1"/>
</dbReference>
<dbReference type="AlphaFoldDB" id="A0A1S3I6W2"/>
<dbReference type="GeneID" id="106161547"/>